<feature type="binding site" evidence="9">
    <location>
        <position position="242"/>
    </location>
    <ligand>
        <name>K(+)</name>
        <dbReference type="ChEBI" id="CHEBI:29103"/>
    </ligand>
</feature>
<evidence type="ECO:0000259" key="10">
    <source>
        <dbReference type="Pfam" id="PF00294"/>
    </source>
</evidence>
<dbReference type="OrthoDB" id="9775849at2"/>
<dbReference type="PRINTS" id="PR00990">
    <property type="entry name" value="RIBOKINASE"/>
</dbReference>
<keyword evidence="6 9" id="KW-0460">Magnesium</keyword>
<comment type="catalytic activity">
    <reaction evidence="9">
        <text>D-ribose + ATP = D-ribose 5-phosphate + ADP + H(+)</text>
        <dbReference type="Rhea" id="RHEA:13697"/>
        <dbReference type="ChEBI" id="CHEBI:15378"/>
        <dbReference type="ChEBI" id="CHEBI:30616"/>
        <dbReference type="ChEBI" id="CHEBI:47013"/>
        <dbReference type="ChEBI" id="CHEBI:78346"/>
        <dbReference type="ChEBI" id="CHEBI:456216"/>
        <dbReference type="EC" id="2.7.1.15"/>
    </reaction>
</comment>
<evidence type="ECO:0000256" key="6">
    <source>
        <dbReference type="ARBA" id="ARBA00022842"/>
    </source>
</evidence>
<feature type="binding site" evidence="9">
    <location>
        <position position="283"/>
    </location>
    <ligand>
        <name>K(+)</name>
        <dbReference type="ChEBI" id="CHEBI:29103"/>
    </ligand>
</feature>
<dbReference type="UniPathway" id="UPA00916">
    <property type="reaction ID" value="UER00889"/>
</dbReference>
<dbReference type="PANTHER" id="PTHR10584">
    <property type="entry name" value="SUGAR KINASE"/>
    <property type="match status" value="1"/>
</dbReference>
<feature type="binding site" evidence="9">
    <location>
        <position position="278"/>
    </location>
    <ligand>
        <name>K(+)</name>
        <dbReference type="ChEBI" id="CHEBI:29103"/>
    </ligand>
</feature>
<comment type="cofactor">
    <cofactor evidence="9">
        <name>Mg(2+)</name>
        <dbReference type="ChEBI" id="CHEBI:18420"/>
    </cofactor>
    <text evidence="9">Requires a divalent cation, most likely magnesium in vivo, as an electrophilic catalyst to aid phosphoryl group transfer. It is the chelate of the metal and the nucleotide that is the actual substrate.</text>
</comment>
<comment type="subcellular location">
    <subcellularLocation>
        <location evidence="9">Cytoplasm</location>
    </subcellularLocation>
</comment>
<keyword evidence="12" id="KW-1185">Reference proteome</keyword>
<comment type="caution">
    <text evidence="11">The sequence shown here is derived from an EMBL/GenBank/DDBJ whole genome shotgun (WGS) entry which is preliminary data.</text>
</comment>
<keyword evidence="7 9" id="KW-0630">Potassium</keyword>
<keyword evidence="4 9" id="KW-0418">Kinase</keyword>
<evidence type="ECO:0000256" key="9">
    <source>
        <dbReference type="HAMAP-Rule" id="MF_01987"/>
    </source>
</evidence>
<evidence type="ECO:0000256" key="3">
    <source>
        <dbReference type="ARBA" id="ARBA00022741"/>
    </source>
</evidence>
<dbReference type="InterPro" id="IPR011611">
    <property type="entry name" value="PfkB_dom"/>
</dbReference>
<dbReference type="GO" id="GO:0004747">
    <property type="term" value="F:ribokinase activity"/>
    <property type="evidence" value="ECO:0007669"/>
    <property type="project" value="UniProtKB-UniRule"/>
</dbReference>
<dbReference type="EC" id="2.7.1.15" evidence="9"/>
<keyword evidence="9" id="KW-0963">Cytoplasm</keyword>
<feature type="binding site" evidence="9">
    <location>
        <begin position="214"/>
        <end position="219"/>
    </location>
    <ligand>
        <name>ATP</name>
        <dbReference type="ChEBI" id="CHEBI:30616"/>
    </ligand>
</feature>
<feature type="binding site" evidence="9">
    <location>
        <position position="179"/>
    </location>
    <ligand>
        <name>ATP</name>
        <dbReference type="ChEBI" id="CHEBI:30616"/>
    </ligand>
</feature>
<comment type="function">
    <text evidence="9">Catalyzes the phosphorylation of ribose at O-5 in a reaction requiring ATP and magnesium. The resulting D-ribose-5-phosphate can then be used either for sythesis of nucleotides, histidine, and tryptophan, or as a component of the pentose phosphate pathway.</text>
</comment>
<dbReference type="Pfam" id="PF00294">
    <property type="entry name" value="PfkB"/>
    <property type="match status" value="1"/>
</dbReference>
<feature type="binding site" evidence="9">
    <location>
        <begin position="11"/>
        <end position="13"/>
    </location>
    <ligand>
        <name>substrate</name>
    </ligand>
</feature>
<feature type="active site" description="Proton acceptor" evidence="9">
    <location>
        <position position="248"/>
    </location>
</feature>
<comment type="caution">
    <text evidence="9">Lacks conserved residue(s) required for the propagation of feature annotation.</text>
</comment>
<comment type="pathway">
    <text evidence="9">Carbohydrate metabolism; D-ribose degradation; D-ribose 5-phosphate from beta-D-ribopyranose: step 2/2.</text>
</comment>
<feature type="domain" description="Carbohydrate kinase PfkB" evidence="10">
    <location>
        <begin position="1"/>
        <end position="285"/>
    </location>
</feature>
<dbReference type="Gene3D" id="3.40.1190.20">
    <property type="match status" value="1"/>
</dbReference>
<dbReference type="InterPro" id="IPR011877">
    <property type="entry name" value="Ribokinase"/>
</dbReference>
<evidence type="ECO:0000313" key="11">
    <source>
        <dbReference type="EMBL" id="TWH70572.1"/>
    </source>
</evidence>
<evidence type="ECO:0000256" key="7">
    <source>
        <dbReference type="ARBA" id="ARBA00022958"/>
    </source>
</evidence>
<organism evidence="11 12">
    <name type="scientific">Micromonospora olivasterospora</name>
    <dbReference type="NCBI Taxonomy" id="1880"/>
    <lineage>
        <taxon>Bacteria</taxon>
        <taxon>Bacillati</taxon>
        <taxon>Actinomycetota</taxon>
        <taxon>Actinomycetes</taxon>
        <taxon>Micromonosporales</taxon>
        <taxon>Micromonosporaceae</taxon>
        <taxon>Micromonospora</taxon>
    </lineage>
</organism>
<keyword evidence="2 9" id="KW-0479">Metal-binding</keyword>
<dbReference type="CDD" id="cd01174">
    <property type="entry name" value="ribokinase"/>
    <property type="match status" value="1"/>
</dbReference>
<dbReference type="AlphaFoldDB" id="A0A562II52"/>
<accession>A0A562II52</accession>
<reference evidence="11 12" key="1">
    <citation type="submission" date="2019-07" db="EMBL/GenBank/DDBJ databases">
        <title>R&amp;d 2014.</title>
        <authorList>
            <person name="Klenk H.-P."/>
        </authorList>
    </citation>
    <scope>NUCLEOTIDE SEQUENCE [LARGE SCALE GENOMIC DNA]</scope>
    <source>
        <strain evidence="11 12">DSM 43868</strain>
    </source>
</reference>
<feature type="binding site" evidence="9">
    <location>
        <position position="281"/>
    </location>
    <ligand>
        <name>K(+)</name>
        <dbReference type="ChEBI" id="CHEBI:29103"/>
    </ligand>
</feature>
<keyword evidence="8 9" id="KW-0119">Carbohydrate metabolism</keyword>
<dbReference type="RefSeq" id="WP_145776816.1">
    <property type="nucleotide sequence ID" value="NZ_BAAATQ010000107.1"/>
</dbReference>
<feature type="binding site" evidence="9">
    <location>
        <position position="248"/>
    </location>
    <ligand>
        <name>substrate</name>
    </ligand>
</feature>
<dbReference type="EMBL" id="VLKE01000001">
    <property type="protein sequence ID" value="TWH70572.1"/>
    <property type="molecule type" value="Genomic_DNA"/>
</dbReference>
<dbReference type="GO" id="GO:0019303">
    <property type="term" value="P:D-ribose catabolic process"/>
    <property type="evidence" value="ECO:0007669"/>
    <property type="project" value="UniProtKB-UniRule"/>
</dbReference>
<feature type="binding site" evidence="9">
    <location>
        <position position="244"/>
    </location>
    <ligand>
        <name>K(+)</name>
        <dbReference type="ChEBI" id="CHEBI:29103"/>
    </ligand>
</feature>
<feature type="binding site" evidence="9">
    <location>
        <begin position="40"/>
        <end position="44"/>
    </location>
    <ligand>
        <name>substrate</name>
    </ligand>
</feature>
<dbReference type="GO" id="GO:0005829">
    <property type="term" value="C:cytosol"/>
    <property type="evidence" value="ECO:0007669"/>
    <property type="project" value="TreeGrafter"/>
</dbReference>
<dbReference type="SUPFAM" id="SSF53613">
    <property type="entry name" value="Ribokinase-like"/>
    <property type="match status" value="1"/>
</dbReference>
<keyword evidence="3 9" id="KW-0547">Nucleotide-binding</keyword>
<sequence length="309" mass="31609">MSDLLVVGSVNLDEVYPVPELPIRGETVLAASSRSRHSGGKGGNQAVAAATRTGVAFVGAVGDDEVGEFLRADLTAAGVDTTHLVVKPAASGTAVVIVEQGSGDNSIVVDQGANLLLDTADVPPGPLATARVVLLQLEIPLKTARAVAERAAGLVVLNPAPMVDGVVELLDRVDVLVPNEFELRSLLGRDALIAPDEAAAAVREAPGYGDVVATFGGAGAYVYERTRDLVTHIAPPAVRVLDTTGAGDCLCGVLAAELAAGAELVAAAETAVCVASLSTTRSGARWTRPVDDAELDTLRSTVRRTVIAR</sequence>
<evidence type="ECO:0000313" key="12">
    <source>
        <dbReference type="Proteomes" id="UP000319825"/>
    </source>
</evidence>
<gene>
    <name evidence="9" type="primary">rbsK</name>
    <name evidence="11" type="ORF">JD77_05597</name>
</gene>
<dbReference type="PANTHER" id="PTHR10584:SF166">
    <property type="entry name" value="RIBOKINASE"/>
    <property type="match status" value="1"/>
</dbReference>
<comment type="similarity">
    <text evidence="9">Belongs to the carbohydrate kinase PfkB family. Ribokinase subfamily.</text>
</comment>
<evidence type="ECO:0000256" key="8">
    <source>
        <dbReference type="ARBA" id="ARBA00023277"/>
    </source>
</evidence>
<protein>
    <recommendedName>
        <fullName evidence="9">Ribokinase</fullName>
        <shortName evidence="9">RK</shortName>
        <ecNumber evidence="9">2.7.1.15</ecNumber>
    </recommendedName>
</protein>
<evidence type="ECO:0000256" key="2">
    <source>
        <dbReference type="ARBA" id="ARBA00022723"/>
    </source>
</evidence>
<evidence type="ECO:0000256" key="4">
    <source>
        <dbReference type="ARBA" id="ARBA00022777"/>
    </source>
</evidence>
<comment type="activity regulation">
    <text evidence="9">Activated by a monovalent cation that binds near, but not in, the active site. The most likely occupant of the site in vivo is potassium. Ion binding induces a conformational change that may alter substrate affinity.</text>
</comment>
<proteinExistence type="inferred from homology"/>
<evidence type="ECO:0000256" key="1">
    <source>
        <dbReference type="ARBA" id="ARBA00022679"/>
    </source>
</evidence>
<keyword evidence="5 9" id="KW-0067">ATP-binding</keyword>
<comment type="subunit">
    <text evidence="9">Homodimer.</text>
</comment>
<dbReference type="InterPro" id="IPR002139">
    <property type="entry name" value="Ribo/fructo_kinase"/>
</dbReference>
<dbReference type="InterPro" id="IPR029056">
    <property type="entry name" value="Ribokinase-like"/>
</dbReference>
<name>A0A562II52_MICOL</name>
<dbReference type="GO" id="GO:0005524">
    <property type="term" value="F:ATP binding"/>
    <property type="evidence" value="ECO:0007669"/>
    <property type="project" value="UniProtKB-UniRule"/>
</dbReference>
<feature type="binding site" evidence="9">
    <location>
        <begin position="247"/>
        <end position="248"/>
    </location>
    <ligand>
        <name>ATP</name>
        <dbReference type="ChEBI" id="CHEBI:30616"/>
    </ligand>
</feature>
<evidence type="ECO:0000256" key="5">
    <source>
        <dbReference type="ARBA" id="ARBA00022840"/>
    </source>
</evidence>
<dbReference type="Proteomes" id="UP000319825">
    <property type="component" value="Unassembled WGS sequence"/>
</dbReference>
<dbReference type="GO" id="GO:0046872">
    <property type="term" value="F:metal ion binding"/>
    <property type="evidence" value="ECO:0007669"/>
    <property type="project" value="UniProtKB-KW"/>
</dbReference>
<dbReference type="HAMAP" id="MF_01987">
    <property type="entry name" value="Ribokinase"/>
    <property type="match status" value="1"/>
</dbReference>
<feature type="binding site" evidence="9">
    <location>
        <position position="138"/>
    </location>
    <ligand>
        <name>substrate</name>
    </ligand>
</feature>
<keyword evidence="1 9" id="KW-0808">Transferase</keyword>